<accession>A0A834I9K5</accession>
<protein>
    <submittedName>
        <fullName evidence="1">Uncharacterized protein</fullName>
    </submittedName>
</protein>
<keyword evidence="2" id="KW-1185">Reference proteome</keyword>
<dbReference type="EMBL" id="JAACXV010004362">
    <property type="protein sequence ID" value="KAF7277067.1"/>
    <property type="molecule type" value="Genomic_DNA"/>
</dbReference>
<evidence type="ECO:0000313" key="2">
    <source>
        <dbReference type="Proteomes" id="UP000625711"/>
    </source>
</evidence>
<proteinExistence type="predicted"/>
<dbReference type="Proteomes" id="UP000625711">
    <property type="component" value="Unassembled WGS sequence"/>
</dbReference>
<name>A0A834I9K5_RHYFE</name>
<gene>
    <name evidence="1" type="ORF">GWI33_009480</name>
</gene>
<organism evidence="1 2">
    <name type="scientific">Rhynchophorus ferrugineus</name>
    <name type="common">Red palm weevil</name>
    <name type="synonym">Curculio ferrugineus</name>
    <dbReference type="NCBI Taxonomy" id="354439"/>
    <lineage>
        <taxon>Eukaryota</taxon>
        <taxon>Metazoa</taxon>
        <taxon>Ecdysozoa</taxon>
        <taxon>Arthropoda</taxon>
        <taxon>Hexapoda</taxon>
        <taxon>Insecta</taxon>
        <taxon>Pterygota</taxon>
        <taxon>Neoptera</taxon>
        <taxon>Endopterygota</taxon>
        <taxon>Coleoptera</taxon>
        <taxon>Polyphaga</taxon>
        <taxon>Cucujiformia</taxon>
        <taxon>Curculionidae</taxon>
        <taxon>Dryophthorinae</taxon>
        <taxon>Rhynchophorus</taxon>
    </lineage>
</organism>
<evidence type="ECO:0000313" key="1">
    <source>
        <dbReference type="EMBL" id="KAF7277067.1"/>
    </source>
</evidence>
<sequence>MTFQLPLLPLPSPMIICIPEVAHKERKSPKSLPSNKRNYGFVHGNSSYADISFRLLRVGAGALSIVPPQEVRGGLRGRPFSLLIQASASYRGFRCSLT</sequence>
<dbReference type="AlphaFoldDB" id="A0A834I9K5"/>
<reference evidence="1" key="1">
    <citation type="submission" date="2020-08" db="EMBL/GenBank/DDBJ databases">
        <title>Genome sequencing and assembly of the red palm weevil Rhynchophorus ferrugineus.</title>
        <authorList>
            <person name="Dias G.B."/>
            <person name="Bergman C.M."/>
            <person name="Manee M."/>
        </authorList>
    </citation>
    <scope>NUCLEOTIDE SEQUENCE</scope>
    <source>
        <strain evidence="1">AA-2017</strain>
        <tissue evidence="1">Whole larva</tissue>
    </source>
</reference>
<comment type="caution">
    <text evidence="1">The sequence shown here is derived from an EMBL/GenBank/DDBJ whole genome shotgun (WGS) entry which is preliminary data.</text>
</comment>